<comment type="caution">
    <text evidence="1">The sequence shown here is derived from an EMBL/GenBank/DDBJ whole genome shotgun (WGS) entry which is preliminary data.</text>
</comment>
<keyword evidence="2" id="KW-1185">Reference proteome</keyword>
<protein>
    <submittedName>
        <fullName evidence="1">Uncharacterized protein</fullName>
    </submittedName>
</protein>
<organism evidence="1 2">
    <name type="scientific">Niastella soli</name>
    <dbReference type="NCBI Taxonomy" id="2821487"/>
    <lineage>
        <taxon>Bacteria</taxon>
        <taxon>Pseudomonadati</taxon>
        <taxon>Bacteroidota</taxon>
        <taxon>Chitinophagia</taxon>
        <taxon>Chitinophagales</taxon>
        <taxon>Chitinophagaceae</taxon>
        <taxon>Niastella</taxon>
    </lineage>
</organism>
<dbReference type="RefSeq" id="WP_209145043.1">
    <property type="nucleotide sequence ID" value="NZ_JAGHKO010000024.1"/>
</dbReference>
<gene>
    <name evidence="1" type="ORF">J7I42_34530</name>
</gene>
<reference evidence="1 2" key="1">
    <citation type="submission" date="2021-03" db="EMBL/GenBank/DDBJ databases">
        <title>Assistant Professor.</title>
        <authorList>
            <person name="Huq M.A."/>
        </authorList>
    </citation>
    <scope>NUCLEOTIDE SEQUENCE [LARGE SCALE GENOMIC DNA]</scope>
    <source>
        <strain evidence="1 2">MAH-29</strain>
    </source>
</reference>
<evidence type="ECO:0000313" key="2">
    <source>
        <dbReference type="Proteomes" id="UP000677244"/>
    </source>
</evidence>
<sequence length="131" mass="14892">MNNEMMMPLMVYLLQSEDSKKQADRVIQEVKANGIKEFAPGKEVNKDFMPIMSYLSSNIDKIMEDSKTQANRVIQAVETKEFTPSADATKKYNEMLLIWTDLSNSITSLREDIKTLSEKLAGKESESFVNS</sequence>
<dbReference type="Proteomes" id="UP000677244">
    <property type="component" value="Unassembled WGS sequence"/>
</dbReference>
<evidence type="ECO:0000313" key="1">
    <source>
        <dbReference type="EMBL" id="MBO9205458.1"/>
    </source>
</evidence>
<accession>A0ABS3Z5N6</accession>
<proteinExistence type="predicted"/>
<dbReference type="EMBL" id="JAGHKO010000024">
    <property type="protein sequence ID" value="MBO9205458.1"/>
    <property type="molecule type" value="Genomic_DNA"/>
</dbReference>
<name>A0ABS3Z5N6_9BACT</name>